<reference evidence="2 3" key="1">
    <citation type="submission" date="2020-06" db="EMBL/GenBank/DDBJ databases">
        <title>Genomic analysis of Salicibibacter sp. NKC5-3.</title>
        <authorList>
            <person name="Oh Y.J."/>
        </authorList>
    </citation>
    <scope>NUCLEOTIDE SEQUENCE [LARGE SCALE GENOMIC DNA]</scope>
    <source>
        <strain evidence="2 3">NKC5-3</strain>
    </source>
</reference>
<accession>A0A7T6Z5Z9</accession>
<evidence type="ECO:0000313" key="3">
    <source>
        <dbReference type="Proteomes" id="UP000595823"/>
    </source>
</evidence>
<name>A0A7T6Z5Z9_9BACI</name>
<keyword evidence="1" id="KW-0472">Membrane</keyword>
<gene>
    <name evidence="2" type="ORF">HUG15_19380</name>
</gene>
<evidence type="ECO:0000256" key="1">
    <source>
        <dbReference type="SAM" id="Phobius"/>
    </source>
</evidence>
<evidence type="ECO:0000313" key="2">
    <source>
        <dbReference type="EMBL" id="QQK77529.1"/>
    </source>
</evidence>
<proteinExistence type="predicted"/>
<dbReference type="KEGG" id="scia:HUG15_19380"/>
<dbReference type="EMBL" id="CP054705">
    <property type="protein sequence ID" value="QQK77529.1"/>
    <property type="molecule type" value="Genomic_DNA"/>
</dbReference>
<keyword evidence="3" id="KW-1185">Reference proteome</keyword>
<keyword evidence="1" id="KW-0812">Transmembrane</keyword>
<organism evidence="2 3">
    <name type="scientific">Salicibibacter cibarius</name>
    <dbReference type="NCBI Taxonomy" id="2743000"/>
    <lineage>
        <taxon>Bacteria</taxon>
        <taxon>Bacillati</taxon>
        <taxon>Bacillota</taxon>
        <taxon>Bacilli</taxon>
        <taxon>Bacillales</taxon>
        <taxon>Bacillaceae</taxon>
        <taxon>Salicibibacter</taxon>
    </lineage>
</organism>
<dbReference type="Proteomes" id="UP000595823">
    <property type="component" value="Chromosome"/>
</dbReference>
<protein>
    <submittedName>
        <fullName evidence="2">Uncharacterized protein</fullName>
    </submittedName>
</protein>
<sequence>MATIECASLINRFFFNIIIGGIKDAHLLVYPHVNTLICSFQPIARPADIDGPGFTDVAMNVGITGFGSKFIFCGSVMILILCRRK</sequence>
<dbReference type="RefSeq" id="WP_200124925.1">
    <property type="nucleotide sequence ID" value="NZ_CP054705.1"/>
</dbReference>
<feature type="transmembrane region" description="Helical" evidence="1">
    <location>
        <begin position="61"/>
        <end position="82"/>
    </location>
</feature>
<keyword evidence="1" id="KW-1133">Transmembrane helix</keyword>
<dbReference type="AlphaFoldDB" id="A0A7T6Z5Z9"/>